<evidence type="ECO:0000313" key="3">
    <source>
        <dbReference type="Proteomes" id="UP001642900"/>
    </source>
</evidence>
<feature type="domain" description="Aldehyde oxidase/xanthine dehydrogenase a/b hammerhead" evidence="1">
    <location>
        <begin position="249"/>
        <end position="327"/>
    </location>
</feature>
<keyword evidence="3" id="KW-1185">Reference proteome</keyword>
<name>A0A6G4WLD0_9HYPH</name>
<protein>
    <submittedName>
        <fullName evidence="2">Xanthine dehydrogenase family protein molybdopterin-binding subunit</fullName>
    </submittedName>
</protein>
<dbReference type="InterPro" id="IPR052516">
    <property type="entry name" value="N-heterocyclic_Hydroxylase"/>
</dbReference>
<gene>
    <name evidence="2" type="ORF">G6N73_31805</name>
</gene>
<dbReference type="SMART" id="SM01008">
    <property type="entry name" value="Ald_Xan_dh_C"/>
    <property type="match status" value="1"/>
</dbReference>
<dbReference type="InterPro" id="IPR008274">
    <property type="entry name" value="AldOxase/xan_DH_MoCoBD1"/>
</dbReference>
<dbReference type="PANTHER" id="PTHR47495">
    <property type="entry name" value="ALDEHYDE DEHYDROGENASE"/>
    <property type="match status" value="1"/>
</dbReference>
<evidence type="ECO:0000259" key="1">
    <source>
        <dbReference type="SMART" id="SM01008"/>
    </source>
</evidence>
<dbReference type="InterPro" id="IPR006311">
    <property type="entry name" value="TAT_signal"/>
</dbReference>
<dbReference type="Gene3D" id="3.90.1170.50">
    <property type="entry name" value="Aldehyde oxidase/xanthine dehydrogenase, a/b hammerhead"/>
    <property type="match status" value="1"/>
</dbReference>
<dbReference type="Proteomes" id="UP001642900">
    <property type="component" value="Unassembled WGS sequence"/>
</dbReference>
<dbReference type="Pfam" id="PF20256">
    <property type="entry name" value="MoCoBD_2"/>
    <property type="match status" value="2"/>
</dbReference>
<dbReference type="EMBL" id="JAAKZF010000109">
    <property type="protein sequence ID" value="NGO55571.1"/>
    <property type="molecule type" value="Genomic_DNA"/>
</dbReference>
<comment type="caution">
    <text evidence="2">The sequence shown here is derived from an EMBL/GenBank/DDBJ whole genome shotgun (WGS) entry which is preliminary data.</text>
</comment>
<dbReference type="PANTHER" id="PTHR47495:SF2">
    <property type="entry name" value="ALDEHYDE DEHYDROGENASE"/>
    <property type="match status" value="1"/>
</dbReference>
<proteinExistence type="predicted"/>
<dbReference type="AlphaFoldDB" id="A0A6G4WLD0"/>
<dbReference type="GO" id="GO:0016491">
    <property type="term" value="F:oxidoreductase activity"/>
    <property type="evidence" value="ECO:0007669"/>
    <property type="project" value="InterPro"/>
</dbReference>
<evidence type="ECO:0000313" key="2">
    <source>
        <dbReference type="EMBL" id="NGO55571.1"/>
    </source>
</evidence>
<dbReference type="InterPro" id="IPR012368">
    <property type="entry name" value="OxRdtase_Mopterin-bd_su_IorB"/>
</dbReference>
<accession>A0A6G4WLD0</accession>
<dbReference type="Pfam" id="PF02738">
    <property type="entry name" value="MoCoBD_1"/>
    <property type="match status" value="1"/>
</dbReference>
<dbReference type="Gene3D" id="3.30.365.10">
    <property type="entry name" value="Aldehyde oxidase/xanthine dehydrogenase, molybdopterin binding domain"/>
    <property type="match status" value="4"/>
</dbReference>
<dbReference type="SUPFAM" id="SSF56003">
    <property type="entry name" value="Molybdenum cofactor-binding domain"/>
    <property type="match status" value="2"/>
</dbReference>
<dbReference type="InterPro" id="IPR000674">
    <property type="entry name" value="Ald_Oxase/Xan_DH_a/b"/>
</dbReference>
<organism evidence="2 3">
    <name type="scientific">Allomesorhizobium camelthorni</name>
    <dbReference type="NCBI Taxonomy" id="475069"/>
    <lineage>
        <taxon>Bacteria</taxon>
        <taxon>Pseudomonadati</taxon>
        <taxon>Pseudomonadota</taxon>
        <taxon>Alphaproteobacteria</taxon>
        <taxon>Hyphomicrobiales</taxon>
        <taxon>Phyllobacteriaceae</taxon>
        <taxon>Allomesorhizobium</taxon>
    </lineage>
</organism>
<dbReference type="PIRSF" id="PIRSF036389">
    <property type="entry name" value="IOR_B"/>
    <property type="match status" value="1"/>
</dbReference>
<sequence length="756" mass="80614">MSADAAPISASAPPSSTLREFEIVNRLIPREQIADEAAVSRRAFLQGTGLLLGFALTGASTESVFAAPASRVVENEVTGTFAPNGFIRINPTGAVTLVIPMAEMGQGVYTSLSMLLAEELEVRLDQIQVQHAPANDALYANSILQSQITGLSSSIRAFWTPLRQAGAVGRNLLIAAAANRWDVDPATCHAKNGVVFNASGSKHLSYGELAEAAAELPLPPAADVKLKDPKDFTLIGTPAKRVDSSIKVDGRVRYGIDARVPGMKVAAIAISPVLGGKAKTVDEDAALAVKGVRQVVNIDEAVAVVADHMGAAKKGLEAAAITWDDGPNAKVSNADIVKQLEEESKKAGAVARNDGDARKALAEAAQRLDAIYQVPFLAHVTMEPMNCTVHLQKDRCDIWVGTQAPTRTQSMVAELTGLPKDAIKIHNHLIGGGFGRRLEADGTLLAVKIAKHVDGPVKVIWSREEDIQHDMYRPYNLDRLSAGLDASGKPVAWTHRIAGSSVMARYAPPLFKDGYDFVVVESAAELPYAMPNIHVDYVRVESPAVQTAFWRGVGATRNVFVVESFMDELAHAAKQDPVAYRKALLGHNPRALAVLSLAAEKAGWGSPLLARHGRGVSMQFAFGSYMSQVAEVEVADDGSLKVKRIVCAVDCGMYVNPDTIEAQIQGGTLFGLTAALYGSITFKDGRVEQSNFHDYLPMRIDEVPVVETHLIKNAEAPGGIGEAPTSIVSPAVTNAIFAATGKRVRSLPIDTDLLKS</sequence>
<reference evidence="2 3" key="1">
    <citation type="submission" date="2020-02" db="EMBL/GenBank/DDBJ databases">
        <title>Genome sequence of strain CCNWXJ40-4.</title>
        <authorList>
            <person name="Gao J."/>
            <person name="Sun J."/>
        </authorList>
    </citation>
    <scope>NUCLEOTIDE SEQUENCE [LARGE SCALE GENOMIC DNA]</scope>
    <source>
        <strain evidence="2 3">CCNWXJ 40-4</strain>
    </source>
</reference>
<dbReference type="InterPro" id="IPR037165">
    <property type="entry name" value="AldOxase/xan_DH_Mopterin-bd_sf"/>
</dbReference>
<dbReference type="InterPro" id="IPR046867">
    <property type="entry name" value="AldOxase/xan_DH_MoCoBD2"/>
</dbReference>
<dbReference type="PROSITE" id="PS51318">
    <property type="entry name" value="TAT"/>
    <property type="match status" value="1"/>
</dbReference>